<proteinExistence type="predicted"/>
<evidence type="ECO:0000313" key="2">
    <source>
        <dbReference type="Proteomes" id="UP000176639"/>
    </source>
</evidence>
<dbReference type="Proteomes" id="UP000176639">
    <property type="component" value="Unassembled WGS sequence"/>
</dbReference>
<name>A0A1F5AY59_9BACT</name>
<dbReference type="PANTHER" id="PTHR32432:SF3">
    <property type="entry name" value="ETHANOLAMINE UTILIZATION PROTEIN EUTJ"/>
    <property type="match status" value="1"/>
</dbReference>
<dbReference type="PANTHER" id="PTHR32432">
    <property type="entry name" value="CELL DIVISION PROTEIN FTSA-RELATED"/>
    <property type="match status" value="1"/>
</dbReference>
<reference evidence="1 2" key="1">
    <citation type="journal article" date="2016" name="Nat. Commun.">
        <title>Thousands of microbial genomes shed light on interconnected biogeochemical processes in an aquifer system.</title>
        <authorList>
            <person name="Anantharaman K."/>
            <person name="Brown C.T."/>
            <person name="Hug L.A."/>
            <person name="Sharon I."/>
            <person name="Castelle C.J."/>
            <person name="Probst A.J."/>
            <person name="Thomas B.C."/>
            <person name="Singh A."/>
            <person name="Wilkins M.J."/>
            <person name="Karaoz U."/>
            <person name="Brodie E.L."/>
            <person name="Williams K.H."/>
            <person name="Hubbard S.S."/>
            <person name="Banfield J.F."/>
        </authorList>
    </citation>
    <scope>NUCLEOTIDE SEQUENCE [LARGE SCALE GENOMIC DNA]</scope>
</reference>
<dbReference type="PIRSF" id="PIRSF019169">
    <property type="entry name" value="PilM"/>
    <property type="match status" value="1"/>
</dbReference>
<dbReference type="Gene3D" id="3.30.420.40">
    <property type="match status" value="2"/>
</dbReference>
<dbReference type="CDD" id="cd24049">
    <property type="entry name" value="ASKHA_NBD_PilM"/>
    <property type="match status" value="1"/>
</dbReference>
<sequence>MFRFFSKKIYEIEPDAFGLDISDESFKFAQLRKKKHSLALTAFGAGGFSKELIDDGEIKKEDNVVAIIKKALVNPQYGRVTTRHVVCSLPEEHSFTRVVQLPKMDVTEVGEAIKWEIEQNIPLSINDVYYDWQFVASDQKNIPHQDILISAAPKKLIDGYVSVMKKCGLIVKSLEVESVAVSRALVKGLKTDGPVLLVDMGATRTSFIIFSGSVPQFTSSIPLAGKKMIGAIASVFSVNEEEARKLFFDVGLDKIPHDGKVYATLEPIIKDLAEQIRSYISFYESHSMHEHEHPGAVAVQKVLLSGGVSNLSGLNMYLALALRIPVETGNPWVNILQEPLREVPELSYRKSLGYTTVLGLALSGMQKTSL</sequence>
<dbReference type="InterPro" id="IPR005883">
    <property type="entry name" value="PilM"/>
</dbReference>
<comment type="caution">
    <text evidence="1">The sequence shown here is derived from an EMBL/GenBank/DDBJ whole genome shotgun (WGS) entry which is preliminary data.</text>
</comment>
<evidence type="ECO:0008006" key="3">
    <source>
        <dbReference type="Google" id="ProtNLM"/>
    </source>
</evidence>
<dbReference type="Pfam" id="PF11104">
    <property type="entry name" value="PilM_2"/>
    <property type="match status" value="1"/>
</dbReference>
<dbReference type="NCBIfam" id="TIGR01175">
    <property type="entry name" value="pilM"/>
    <property type="match status" value="1"/>
</dbReference>
<organism evidence="1 2">
    <name type="scientific">Candidatus Azambacteria bacterium RBG_16_47_10</name>
    <dbReference type="NCBI Taxonomy" id="1797292"/>
    <lineage>
        <taxon>Bacteria</taxon>
        <taxon>Candidatus Azamiibacteriota</taxon>
    </lineage>
</organism>
<dbReference type="SUPFAM" id="SSF53067">
    <property type="entry name" value="Actin-like ATPase domain"/>
    <property type="match status" value="2"/>
</dbReference>
<dbReference type="InterPro" id="IPR050696">
    <property type="entry name" value="FtsA/MreB"/>
</dbReference>
<gene>
    <name evidence="1" type="ORF">A2Z10_01410</name>
</gene>
<accession>A0A1F5AY59</accession>
<dbReference type="AlphaFoldDB" id="A0A1F5AY59"/>
<protein>
    <recommendedName>
        <fullName evidence="3">SHS2 domain-containing protein</fullName>
    </recommendedName>
</protein>
<dbReference type="EMBL" id="MEYI01000044">
    <property type="protein sequence ID" value="OGD23332.1"/>
    <property type="molecule type" value="Genomic_DNA"/>
</dbReference>
<dbReference type="InterPro" id="IPR043129">
    <property type="entry name" value="ATPase_NBD"/>
</dbReference>
<evidence type="ECO:0000313" key="1">
    <source>
        <dbReference type="EMBL" id="OGD23332.1"/>
    </source>
</evidence>
<dbReference type="Gene3D" id="3.30.1490.300">
    <property type="match status" value="1"/>
</dbReference>